<evidence type="ECO:0000313" key="2">
    <source>
        <dbReference type="Proteomes" id="UP000016935"/>
    </source>
</evidence>
<dbReference type="AlphaFoldDB" id="R0K6J8"/>
<dbReference type="EMBL" id="KB908814">
    <property type="protein sequence ID" value="EOA83957.1"/>
    <property type="molecule type" value="Genomic_DNA"/>
</dbReference>
<evidence type="ECO:0000313" key="1">
    <source>
        <dbReference type="EMBL" id="EOA83957.1"/>
    </source>
</evidence>
<accession>R0K6J8</accession>
<dbReference type="HOGENOM" id="CLU_799219_0_0_1"/>
<dbReference type="OrthoDB" id="2823490at2759"/>
<name>R0K6J8_EXST2</name>
<protein>
    <submittedName>
        <fullName evidence="1">Uncharacterized protein</fullName>
    </submittedName>
</protein>
<dbReference type="eggNOG" id="ENOG502RIT3">
    <property type="taxonomic scope" value="Eukaryota"/>
</dbReference>
<dbReference type="GeneID" id="19404777"/>
<proteinExistence type="predicted"/>
<organism evidence="1 2">
    <name type="scientific">Exserohilum turcicum (strain 28A)</name>
    <name type="common">Northern leaf blight fungus</name>
    <name type="synonym">Setosphaeria turcica</name>
    <dbReference type="NCBI Taxonomy" id="671987"/>
    <lineage>
        <taxon>Eukaryota</taxon>
        <taxon>Fungi</taxon>
        <taxon>Dikarya</taxon>
        <taxon>Ascomycota</taxon>
        <taxon>Pezizomycotina</taxon>
        <taxon>Dothideomycetes</taxon>
        <taxon>Pleosporomycetidae</taxon>
        <taxon>Pleosporales</taxon>
        <taxon>Pleosporineae</taxon>
        <taxon>Pleosporaceae</taxon>
        <taxon>Exserohilum</taxon>
    </lineage>
</organism>
<reference evidence="1 2" key="2">
    <citation type="journal article" date="2013" name="PLoS Genet.">
        <title>Comparative genome structure, secondary metabolite, and effector coding capacity across Cochliobolus pathogens.</title>
        <authorList>
            <person name="Condon B.J."/>
            <person name="Leng Y."/>
            <person name="Wu D."/>
            <person name="Bushley K.E."/>
            <person name="Ohm R.A."/>
            <person name="Otillar R."/>
            <person name="Martin J."/>
            <person name="Schackwitz W."/>
            <person name="Grimwood J."/>
            <person name="MohdZainudin N."/>
            <person name="Xue C."/>
            <person name="Wang R."/>
            <person name="Manning V.A."/>
            <person name="Dhillon B."/>
            <person name="Tu Z.J."/>
            <person name="Steffenson B.J."/>
            <person name="Salamov A."/>
            <person name="Sun H."/>
            <person name="Lowry S."/>
            <person name="LaButti K."/>
            <person name="Han J."/>
            <person name="Copeland A."/>
            <person name="Lindquist E."/>
            <person name="Barry K."/>
            <person name="Schmutz J."/>
            <person name="Baker S.E."/>
            <person name="Ciuffetti L.M."/>
            <person name="Grigoriev I.V."/>
            <person name="Zhong S."/>
            <person name="Turgeon B.G."/>
        </authorList>
    </citation>
    <scope>NUCLEOTIDE SEQUENCE [LARGE SCALE GENOMIC DNA]</scope>
    <source>
        <strain evidence="2">28A</strain>
    </source>
</reference>
<dbReference type="RefSeq" id="XP_008028146.1">
    <property type="nucleotide sequence ID" value="XM_008029955.1"/>
</dbReference>
<gene>
    <name evidence="1" type="ORF">SETTUDRAFT_42709</name>
</gene>
<dbReference type="STRING" id="671987.R0K6J8"/>
<sequence length="337" mass="38778">MAQFLHLPRELRDMVYMEMLMPAGPLPSVRDTQLASKWHPICQSQAVPEFRCFMASQQMPSTCASFLACNRQINEEMTQMMGRGQKAGRLAARVDCAVKDDAHYFTVVAVPFVKLAKESPPEHRQAKDEETWARKIFGDWIGSLFDIGLEEMKRMAVNKLFWTRINPTYSTVERLWMDIRPLERTGANIAGSQTTYNEMTCWAICAALKHMFDNGPDAMHSHHRISSVDEVILNVVAHTHDAWARSQGDGSAEDTIIVSQNEQRAAELLRNELVDVWDKIWSATGRNRSDLKARLYRTLLERIKRVRICVNGETFRTRGLSVELERGRAEMRRYQMR</sequence>
<reference evidence="1 2" key="1">
    <citation type="journal article" date="2012" name="PLoS Pathog.">
        <title>Diverse lifestyles and strategies of plant pathogenesis encoded in the genomes of eighteen Dothideomycetes fungi.</title>
        <authorList>
            <person name="Ohm R.A."/>
            <person name="Feau N."/>
            <person name="Henrissat B."/>
            <person name="Schoch C.L."/>
            <person name="Horwitz B.A."/>
            <person name="Barry K.W."/>
            <person name="Condon B.J."/>
            <person name="Copeland A.C."/>
            <person name="Dhillon B."/>
            <person name="Glaser F."/>
            <person name="Hesse C.N."/>
            <person name="Kosti I."/>
            <person name="LaButti K."/>
            <person name="Lindquist E.A."/>
            <person name="Lucas S."/>
            <person name="Salamov A.A."/>
            <person name="Bradshaw R.E."/>
            <person name="Ciuffetti L."/>
            <person name="Hamelin R.C."/>
            <person name="Kema G.H.J."/>
            <person name="Lawrence C."/>
            <person name="Scott J.A."/>
            <person name="Spatafora J.W."/>
            <person name="Turgeon B.G."/>
            <person name="de Wit P.J.G.M."/>
            <person name="Zhong S."/>
            <person name="Goodwin S.B."/>
            <person name="Grigoriev I.V."/>
        </authorList>
    </citation>
    <scope>NUCLEOTIDE SEQUENCE [LARGE SCALE GENOMIC DNA]</scope>
    <source>
        <strain evidence="2">28A</strain>
    </source>
</reference>
<dbReference type="Proteomes" id="UP000016935">
    <property type="component" value="Unassembled WGS sequence"/>
</dbReference>
<keyword evidence="2" id="KW-1185">Reference proteome</keyword>